<sequence length="348" mass="38327">MTDPVYRTSGFDFHLPPEQIAQSPAERRDASRLLVVDKASGELQHRVFSDIVEYLAPGDVLVLNETRVFPARLLGRKATGAAAEILLLHPHNGEEKLWVALVRPGGKLKPGRTVEIGPELSVEIVESTPGGERVVRLVTPLSVTEALDRYGEVPLPPYVERSATETDRERYQTVYARERGSVAAPTAGLHFTPEVLAALESKGVRLARLVLHVGVGTFRPVEVEDPDAHPMHSEWYSVSADAAEAINTVRAAGGTVWAVGTTVVRTLESVAGEDGAVHAGQGWTRIFIRPPYRFRVVDHLITNFHLPRSTLMMLVSALGGYELTMRAYREAIERGYRFYSYGDAMLLV</sequence>
<dbReference type="InterPro" id="IPR042119">
    <property type="entry name" value="QueA_dom2"/>
</dbReference>
<dbReference type="Proteomes" id="UP000582837">
    <property type="component" value="Unassembled WGS sequence"/>
</dbReference>
<dbReference type="RefSeq" id="WP_221239707.1">
    <property type="nucleotide sequence ID" value="NZ_JABDTL010000002.1"/>
</dbReference>
<evidence type="ECO:0000256" key="5">
    <source>
        <dbReference type="ARBA" id="ARBA00022679"/>
    </source>
</evidence>
<accession>A0A841H373</accession>
<dbReference type="NCBIfam" id="TIGR00113">
    <property type="entry name" value="queA"/>
    <property type="match status" value="1"/>
</dbReference>
<proteinExistence type="inferred from homology"/>
<comment type="caution">
    <text evidence="14">The sequence shown here is derived from an EMBL/GenBank/DDBJ whole genome shotgun (WGS) entry which is preliminary data.</text>
</comment>
<evidence type="ECO:0000313" key="14">
    <source>
        <dbReference type="EMBL" id="MBB6072418.1"/>
    </source>
</evidence>
<evidence type="ECO:0000256" key="4">
    <source>
        <dbReference type="ARBA" id="ARBA00022490"/>
    </source>
</evidence>
<gene>
    <name evidence="13" type="primary">queA</name>
    <name evidence="14" type="ORF">HNQ61_004080</name>
</gene>
<dbReference type="HAMAP" id="MF_00113">
    <property type="entry name" value="QueA"/>
    <property type="match status" value="1"/>
</dbReference>
<dbReference type="AlphaFoldDB" id="A0A841H373"/>
<evidence type="ECO:0000256" key="3">
    <source>
        <dbReference type="ARBA" id="ARBA00011245"/>
    </source>
</evidence>
<comment type="subunit">
    <text evidence="3 13">Monomer.</text>
</comment>
<dbReference type="Gene3D" id="2.40.10.240">
    <property type="entry name" value="QueA-like"/>
    <property type="match status" value="1"/>
</dbReference>
<comment type="pathway">
    <text evidence="2 13">tRNA modification; tRNA-queuosine biosynthesis.</text>
</comment>
<dbReference type="GO" id="GO:0008616">
    <property type="term" value="P:tRNA queuosine(34) biosynthetic process"/>
    <property type="evidence" value="ECO:0007669"/>
    <property type="project" value="UniProtKB-UniRule"/>
</dbReference>
<dbReference type="Gene3D" id="3.40.1780.10">
    <property type="entry name" value="QueA-like"/>
    <property type="match status" value="1"/>
</dbReference>
<evidence type="ECO:0000256" key="9">
    <source>
        <dbReference type="ARBA" id="ARBA00061210"/>
    </source>
</evidence>
<dbReference type="EC" id="2.4.99.17" evidence="10 13"/>
<protein>
    <recommendedName>
        <fullName evidence="11 13">S-adenosylmethionine:tRNA ribosyltransferase-isomerase</fullName>
        <ecNumber evidence="10 13">2.4.99.17</ecNumber>
    </recommendedName>
    <alternativeName>
        <fullName evidence="12 13">Queuosine biosynthesis protein QueA</fullName>
    </alternativeName>
</protein>
<reference evidence="14 15" key="1">
    <citation type="submission" date="2020-08" db="EMBL/GenBank/DDBJ databases">
        <title>Genomic Encyclopedia of Type Strains, Phase IV (KMG-IV): sequencing the most valuable type-strain genomes for metagenomic binning, comparative biology and taxonomic classification.</title>
        <authorList>
            <person name="Goeker M."/>
        </authorList>
    </citation>
    <scope>NUCLEOTIDE SEQUENCE [LARGE SCALE GENOMIC DNA]</scope>
    <source>
        <strain evidence="14 15">DSM 29007</strain>
    </source>
</reference>
<keyword evidence="5 13" id="KW-0808">Transferase</keyword>
<comment type="similarity">
    <text evidence="9 13">Belongs to the QueA family.</text>
</comment>
<dbReference type="EMBL" id="JACHIA010000015">
    <property type="protein sequence ID" value="MBB6072418.1"/>
    <property type="molecule type" value="Genomic_DNA"/>
</dbReference>
<evidence type="ECO:0000313" key="15">
    <source>
        <dbReference type="Proteomes" id="UP000582837"/>
    </source>
</evidence>
<keyword evidence="14" id="KW-0328">Glycosyltransferase</keyword>
<keyword evidence="6 13" id="KW-0949">S-adenosyl-L-methionine</keyword>
<evidence type="ECO:0000256" key="13">
    <source>
        <dbReference type="HAMAP-Rule" id="MF_00113"/>
    </source>
</evidence>
<dbReference type="Pfam" id="PF02547">
    <property type="entry name" value="Queuosine_synth"/>
    <property type="match status" value="1"/>
</dbReference>
<keyword evidence="14" id="KW-0413">Isomerase</keyword>
<dbReference type="InterPro" id="IPR036100">
    <property type="entry name" value="QueA_sf"/>
</dbReference>
<name>A0A841H373_9BACT</name>
<evidence type="ECO:0000256" key="1">
    <source>
        <dbReference type="ARBA" id="ARBA00004496"/>
    </source>
</evidence>
<evidence type="ECO:0000256" key="10">
    <source>
        <dbReference type="ARBA" id="ARBA00066503"/>
    </source>
</evidence>
<comment type="function">
    <text evidence="13">Transfers and isomerizes the ribose moiety from AdoMet to the 7-aminomethyl group of 7-deazaguanine (preQ1-tRNA) to give epoxyqueuosine (oQ-tRNA).</text>
</comment>
<keyword evidence="15" id="KW-1185">Reference proteome</keyword>
<evidence type="ECO:0000256" key="6">
    <source>
        <dbReference type="ARBA" id="ARBA00022691"/>
    </source>
</evidence>
<dbReference type="UniPathway" id="UPA00392"/>
<dbReference type="GO" id="GO:0051075">
    <property type="term" value="F:S-adenosylmethionine:tRNA ribosyltransferase-isomerase activity"/>
    <property type="evidence" value="ECO:0007669"/>
    <property type="project" value="UniProtKB-EC"/>
</dbReference>
<keyword evidence="4 13" id="KW-0963">Cytoplasm</keyword>
<organism evidence="14 15">
    <name type="scientific">Longimicrobium terrae</name>
    <dbReference type="NCBI Taxonomy" id="1639882"/>
    <lineage>
        <taxon>Bacteria</taxon>
        <taxon>Pseudomonadati</taxon>
        <taxon>Gemmatimonadota</taxon>
        <taxon>Longimicrobiia</taxon>
        <taxon>Longimicrobiales</taxon>
        <taxon>Longimicrobiaceae</taxon>
        <taxon>Longimicrobium</taxon>
    </lineage>
</organism>
<dbReference type="PANTHER" id="PTHR30307">
    <property type="entry name" value="S-ADENOSYLMETHIONINE:TRNA RIBOSYLTRANSFERASE-ISOMERASE"/>
    <property type="match status" value="1"/>
</dbReference>
<dbReference type="NCBIfam" id="NF001140">
    <property type="entry name" value="PRK00147.1"/>
    <property type="match status" value="1"/>
</dbReference>
<evidence type="ECO:0000256" key="12">
    <source>
        <dbReference type="ARBA" id="ARBA00076160"/>
    </source>
</evidence>
<evidence type="ECO:0000256" key="2">
    <source>
        <dbReference type="ARBA" id="ARBA00004691"/>
    </source>
</evidence>
<evidence type="ECO:0000256" key="7">
    <source>
        <dbReference type="ARBA" id="ARBA00022785"/>
    </source>
</evidence>
<evidence type="ECO:0000256" key="8">
    <source>
        <dbReference type="ARBA" id="ARBA00052751"/>
    </source>
</evidence>
<dbReference type="GO" id="GO:0005737">
    <property type="term" value="C:cytoplasm"/>
    <property type="evidence" value="ECO:0007669"/>
    <property type="project" value="UniProtKB-SubCell"/>
</dbReference>
<comment type="catalytic activity">
    <reaction evidence="8 13">
        <text>7-aminomethyl-7-carbaguanosine(34) in tRNA + S-adenosyl-L-methionine = epoxyqueuosine(34) in tRNA + adenine + L-methionine + 2 H(+)</text>
        <dbReference type="Rhea" id="RHEA:32155"/>
        <dbReference type="Rhea" id="RHEA-COMP:10342"/>
        <dbReference type="Rhea" id="RHEA-COMP:18582"/>
        <dbReference type="ChEBI" id="CHEBI:15378"/>
        <dbReference type="ChEBI" id="CHEBI:16708"/>
        <dbReference type="ChEBI" id="CHEBI:57844"/>
        <dbReference type="ChEBI" id="CHEBI:59789"/>
        <dbReference type="ChEBI" id="CHEBI:82833"/>
        <dbReference type="ChEBI" id="CHEBI:194443"/>
        <dbReference type="EC" id="2.4.99.17"/>
    </reaction>
</comment>
<comment type="subcellular location">
    <subcellularLocation>
        <location evidence="1 13">Cytoplasm</location>
    </subcellularLocation>
</comment>
<dbReference type="SUPFAM" id="SSF111337">
    <property type="entry name" value="QueA-like"/>
    <property type="match status" value="1"/>
</dbReference>
<dbReference type="InterPro" id="IPR042118">
    <property type="entry name" value="QueA_dom1"/>
</dbReference>
<keyword evidence="7 13" id="KW-0671">Queuosine biosynthesis</keyword>
<dbReference type="InterPro" id="IPR003699">
    <property type="entry name" value="QueA"/>
</dbReference>
<dbReference type="FunFam" id="3.40.1780.10:FF:000001">
    <property type="entry name" value="S-adenosylmethionine:tRNA ribosyltransferase-isomerase"/>
    <property type="match status" value="1"/>
</dbReference>
<evidence type="ECO:0000256" key="11">
    <source>
        <dbReference type="ARBA" id="ARBA00069325"/>
    </source>
</evidence>
<dbReference type="PANTHER" id="PTHR30307:SF0">
    <property type="entry name" value="S-ADENOSYLMETHIONINE:TRNA RIBOSYLTRANSFERASE-ISOMERASE"/>
    <property type="match status" value="1"/>
</dbReference>